<evidence type="ECO:0000256" key="2">
    <source>
        <dbReference type="ARBA" id="ARBA00022763"/>
    </source>
</evidence>
<dbReference type="EMBL" id="JBHSEH010000020">
    <property type="protein sequence ID" value="MFC4427253.1"/>
    <property type="molecule type" value="Genomic_DNA"/>
</dbReference>
<dbReference type="InterPro" id="IPR039418">
    <property type="entry name" value="LexA-like"/>
</dbReference>
<evidence type="ECO:0000256" key="1">
    <source>
        <dbReference type="ARBA" id="ARBA00007484"/>
    </source>
</evidence>
<keyword evidence="2" id="KW-0227">DNA damage</keyword>
<name>A0ABV8XR56_9DEIO</name>
<evidence type="ECO:0000313" key="9">
    <source>
        <dbReference type="EMBL" id="MFC4427253.1"/>
    </source>
</evidence>
<evidence type="ECO:0000256" key="3">
    <source>
        <dbReference type="ARBA" id="ARBA00022801"/>
    </source>
</evidence>
<dbReference type="CDD" id="cd06529">
    <property type="entry name" value="S24_LexA-like"/>
    <property type="match status" value="1"/>
</dbReference>
<dbReference type="PRINTS" id="PR00726">
    <property type="entry name" value="LEXASERPTASE"/>
</dbReference>
<keyword evidence="6" id="KW-0742">SOS response</keyword>
<evidence type="ECO:0000313" key="10">
    <source>
        <dbReference type="Proteomes" id="UP001595998"/>
    </source>
</evidence>
<dbReference type="InterPro" id="IPR006197">
    <property type="entry name" value="Peptidase_S24_LexA"/>
</dbReference>
<dbReference type="SUPFAM" id="SSF51306">
    <property type="entry name" value="LexA/Signal peptidase"/>
    <property type="match status" value="1"/>
</dbReference>
<dbReference type="SUPFAM" id="SSF46785">
    <property type="entry name" value="Winged helix' DNA-binding domain"/>
    <property type="match status" value="1"/>
</dbReference>
<gene>
    <name evidence="9" type="ORF">ACFOZ9_13640</name>
</gene>
<dbReference type="PANTHER" id="PTHR33516">
    <property type="entry name" value="LEXA REPRESSOR"/>
    <property type="match status" value="1"/>
</dbReference>
<dbReference type="InterPro" id="IPR036286">
    <property type="entry name" value="LexA/Signal_pep-like_sf"/>
</dbReference>
<sequence length="209" mass="22415">MPPDLTQTRTRILHAALALGGGATLRTVAQRLQLSHEAVRLQVKILRDLGYLEPAETRFAPLTLTKRARSSLGVGIPIYGQIAAGRPILADQAPDHTTPSLDALLGVREGDFLLEVRGDSMIGIGVMNGDWVLVRPATTVSDGEVAVVLVPGENAATLKRLYRFADEIVLLSENPGHPRMTYPASDVQVQGRMIGRLGMVPARTGKGRG</sequence>
<organism evidence="9 10">
    <name type="scientific">Deinococcus navajonensis</name>
    <dbReference type="NCBI Taxonomy" id="309884"/>
    <lineage>
        <taxon>Bacteria</taxon>
        <taxon>Thermotogati</taxon>
        <taxon>Deinococcota</taxon>
        <taxon>Deinococci</taxon>
        <taxon>Deinococcales</taxon>
        <taxon>Deinococcaceae</taxon>
        <taxon>Deinococcus</taxon>
    </lineage>
</organism>
<protein>
    <submittedName>
        <fullName evidence="9">LexA family protein</fullName>
    </submittedName>
</protein>
<evidence type="ECO:0000256" key="7">
    <source>
        <dbReference type="RuleBase" id="RU003991"/>
    </source>
</evidence>
<dbReference type="InterPro" id="IPR015927">
    <property type="entry name" value="Peptidase_S24_S26A/B/C"/>
</dbReference>
<comment type="similarity">
    <text evidence="1 7">Belongs to the peptidase S24 family.</text>
</comment>
<dbReference type="RefSeq" id="WP_380040552.1">
    <property type="nucleotide sequence ID" value="NZ_JBHSEH010000020.1"/>
</dbReference>
<feature type="domain" description="Peptidase S24/S26A/S26B/S26C" evidence="8">
    <location>
        <begin position="77"/>
        <end position="194"/>
    </location>
</feature>
<dbReference type="Gene3D" id="2.10.109.10">
    <property type="entry name" value="Umud Fragment, subunit A"/>
    <property type="match status" value="1"/>
</dbReference>
<evidence type="ECO:0000256" key="6">
    <source>
        <dbReference type="ARBA" id="ARBA00023236"/>
    </source>
</evidence>
<reference evidence="10" key="1">
    <citation type="journal article" date="2019" name="Int. J. Syst. Evol. Microbiol.">
        <title>The Global Catalogue of Microorganisms (GCM) 10K type strain sequencing project: providing services to taxonomists for standard genome sequencing and annotation.</title>
        <authorList>
            <consortium name="The Broad Institute Genomics Platform"/>
            <consortium name="The Broad Institute Genome Sequencing Center for Infectious Disease"/>
            <person name="Wu L."/>
            <person name="Ma J."/>
        </authorList>
    </citation>
    <scope>NUCLEOTIDE SEQUENCE [LARGE SCALE GENOMIC DNA]</scope>
    <source>
        <strain evidence="10">CCUG 56029</strain>
    </source>
</reference>
<dbReference type="InterPro" id="IPR036390">
    <property type="entry name" value="WH_DNA-bd_sf"/>
</dbReference>
<keyword evidence="5" id="KW-0234">DNA repair</keyword>
<comment type="caution">
    <text evidence="9">The sequence shown here is derived from an EMBL/GenBank/DDBJ whole genome shotgun (WGS) entry which is preliminary data.</text>
</comment>
<evidence type="ECO:0000256" key="5">
    <source>
        <dbReference type="ARBA" id="ARBA00023204"/>
    </source>
</evidence>
<keyword evidence="10" id="KW-1185">Reference proteome</keyword>
<keyword evidence="4 7" id="KW-0068">Autocatalytic cleavage</keyword>
<evidence type="ECO:0000256" key="4">
    <source>
        <dbReference type="ARBA" id="ARBA00022813"/>
    </source>
</evidence>
<dbReference type="Pfam" id="PF00717">
    <property type="entry name" value="Peptidase_S24"/>
    <property type="match status" value="1"/>
</dbReference>
<accession>A0ABV8XR56</accession>
<dbReference type="PANTHER" id="PTHR33516:SF2">
    <property type="entry name" value="LEXA REPRESSOR-RELATED"/>
    <property type="match status" value="1"/>
</dbReference>
<dbReference type="InterPro" id="IPR050077">
    <property type="entry name" value="LexA_repressor"/>
</dbReference>
<evidence type="ECO:0000259" key="8">
    <source>
        <dbReference type="Pfam" id="PF00717"/>
    </source>
</evidence>
<dbReference type="Proteomes" id="UP001595998">
    <property type="component" value="Unassembled WGS sequence"/>
</dbReference>
<keyword evidence="3 7" id="KW-0378">Hydrolase</keyword>
<proteinExistence type="inferred from homology"/>